<name>A0AAE3SI37_9BACT</name>
<dbReference type="SUPFAM" id="SSF53067">
    <property type="entry name" value="Actin-like ATPase domain"/>
    <property type="match status" value="2"/>
</dbReference>
<feature type="binding site" evidence="16">
    <location>
        <position position="90"/>
    </location>
    <ligand>
        <name>substrate</name>
    </ligand>
</feature>
<evidence type="ECO:0000256" key="10">
    <source>
        <dbReference type="ARBA" id="ARBA00022777"/>
    </source>
</evidence>
<evidence type="ECO:0000256" key="7">
    <source>
        <dbReference type="ARBA" id="ARBA00022490"/>
    </source>
</evidence>
<comment type="pathway">
    <text evidence="4 16">Cofactor biosynthesis; coenzyme A biosynthesis; CoA from (R)-pantothenate: step 1/5.</text>
</comment>
<comment type="similarity">
    <text evidence="14 16">Belongs to the type III pantothenate kinase family.</text>
</comment>
<gene>
    <name evidence="16" type="primary">coaX</name>
    <name evidence="17" type="ORF">OM074_01275</name>
</gene>
<evidence type="ECO:0000256" key="15">
    <source>
        <dbReference type="ARBA" id="ARBA00040883"/>
    </source>
</evidence>
<evidence type="ECO:0000256" key="2">
    <source>
        <dbReference type="ARBA" id="ARBA00001958"/>
    </source>
</evidence>
<feature type="binding site" evidence="16">
    <location>
        <position position="123"/>
    </location>
    <ligand>
        <name>ATP</name>
        <dbReference type="ChEBI" id="CHEBI:30616"/>
    </ligand>
</feature>
<comment type="subunit">
    <text evidence="5 16">Homodimer.</text>
</comment>
<evidence type="ECO:0000256" key="9">
    <source>
        <dbReference type="ARBA" id="ARBA00022741"/>
    </source>
</evidence>
<keyword evidence="12 16" id="KW-0630">Potassium</keyword>
<reference evidence="17" key="1">
    <citation type="submission" date="2022-10" db="EMBL/GenBank/DDBJ databases">
        <authorList>
            <person name="Yu W.X."/>
        </authorList>
    </citation>
    <scope>NUCLEOTIDE SEQUENCE</scope>
    <source>
        <strain evidence="17">D04</strain>
    </source>
</reference>
<keyword evidence="16" id="KW-0479">Metal-binding</keyword>
<dbReference type="AlphaFoldDB" id="A0AAE3SI37"/>
<comment type="caution">
    <text evidence="17">The sequence shown here is derived from an EMBL/GenBank/DDBJ whole genome shotgun (WGS) entry which is preliminary data.</text>
</comment>
<evidence type="ECO:0000256" key="13">
    <source>
        <dbReference type="ARBA" id="ARBA00022993"/>
    </source>
</evidence>
<dbReference type="GO" id="GO:0005524">
    <property type="term" value="F:ATP binding"/>
    <property type="evidence" value="ECO:0007669"/>
    <property type="project" value="UniProtKB-UniRule"/>
</dbReference>
<evidence type="ECO:0000256" key="8">
    <source>
        <dbReference type="ARBA" id="ARBA00022679"/>
    </source>
</evidence>
<dbReference type="PANTHER" id="PTHR34265">
    <property type="entry name" value="TYPE III PANTOTHENATE KINASE"/>
    <property type="match status" value="1"/>
</dbReference>
<evidence type="ECO:0000256" key="14">
    <source>
        <dbReference type="ARBA" id="ARBA00038036"/>
    </source>
</evidence>
<dbReference type="EC" id="2.7.1.33" evidence="6 16"/>
<keyword evidence="10 16" id="KW-0418">Kinase</keyword>
<sequence>MNLVIDQGNTFIKIGVFDKGKLIYFNSYQFFDENITQCIENPDKISKVIISSVKSAYPSAAEIHQLLAIKASTPILFLNNNTPVPIKNNYETPKTLGKDRIAALVGASLSNPGFPKLVIDAGTAITIDYLDEHNTFLGGNISPGIQTRFNALHQNTGQLPQLKLNTETSFLGRNTANAIHSGVQNGVIFEIDQYINHFNTLNINTKTILTGGDAYFFAKNLKNPIFVNPNLVLTGLNTILEYNA</sequence>
<evidence type="ECO:0000256" key="6">
    <source>
        <dbReference type="ARBA" id="ARBA00012102"/>
    </source>
</evidence>
<dbReference type="RefSeq" id="WP_301197457.1">
    <property type="nucleotide sequence ID" value="NZ_JAPDPI010000002.1"/>
</dbReference>
<feature type="active site" description="Proton acceptor" evidence="16">
    <location>
        <position position="99"/>
    </location>
</feature>
<keyword evidence="13 16" id="KW-0173">Coenzyme A biosynthesis</keyword>
<evidence type="ECO:0000313" key="18">
    <source>
        <dbReference type="Proteomes" id="UP001207408"/>
    </source>
</evidence>
<evidence type="ECO:0000256" key="1">
    <source>
        <dbReference type="ARBA" id="ARBA00001206"/>
    </source>
</evidence>
<dbReference type="GO" id="GO:0046872">
    <property type="term" value="F:metal ion binding"/>
    <property type="evidence" value="ECO:0007669"/>
    <property type="project" value="UniProtKB-KW"/>
</dbReference>
<feature type="binding site" evidence="16">
    <location>
        <position position="175"/>
    </location>
    <ligand>
        <name>substrate</name>
    </ligand>
</feature>
<feature type="binding site" evidence="16">
    <location>
        <begin position="6"/>
        <end position="13"/>
    </location>
    <ligand>
        <name>ATP</name>
        <dbReference type="ChEBI" id="CHEBI:30616"/>
    </ligand>
</feature>
<keyword evidence="18" id="KW-1185">Reference proteome</keyword>
<feature type="binding site" evidence="16">
    <location>
        <begin position="97"/>
        <end position="100"/>
    </location>
    <ligand>
        <name>substrate</name>
    </ligand>
</feature>
<protein>
    <recommendedName>
        <fullName evidence="15 16">Type III pantothenate kinase</fullName>
        <ecNumber evidence="6 16">2.7.1.33</ecNumber>
    </recommendedName>
    <alternativeName>
        <fullName evidence="16">PanK-III</fullName>
    </alternativeName>
    <alternativeName>
        <fullName evidence="16">Pantothenic acid kinase</fullName>
    </alternativeName>
</protein>
<dbReference type="GO" id="GO:0004594">
    <property type="term" value="F:pantothenate kinase activity"/>
    <property type="evidence" value="ECO:0007669"/>
    <property type="project" value="UniProtKB-UniRule"/>
</dbReference>
<evidence type="ECO:0000313" key="17">
    <source>
        <dbReference type="EMBL" id="MCW3804232.1"/>
    </source>
</evidence>
<comment type="catalytic activity">
    <reaction evidence="1 16">
        <text>(R)-pantothenate + ATP = (R)-4'-phosphopantothenate + ADP + H(+)</text>
        <dbReference type="Rhea" id="RHEA:16373"/>
        <dbReference type="ChEBI" id="CHEBI:10986"/>
        <dbReference type="ChEBI" id="CHEBI:15378"/>
        <dbReference type="ChEBI" id="CHEBI:29032"/>
        <dbReference type="ChEBI" id="CHEBI:30616"/>
        <dbReference type="ChEBI" id="CHEBI:456216"/>
        <dbReference type="EC" id="2.7.1.33"/>
    </reaction>
</comment>
<evidence type="ECO:0000256" key="12">
    <source>
        <dbReference type="ARBA" id="ARBA00022958"/>
    </source>
</evidence>
<comment type="cofactor">
    <cofactor evidence="16">
        <name>NH4(+)</name>
        <dbReference type="ChEBI" id="CHEBI:28938"/>
    </cofactor>
    <cofactor evidence="16">
        <name>K(+)</name>
        <dbReference type="ChEBI" id="CHEBI:29103"/>
    </cofactor>
    <text evidence="16">A monovalent cation. Ammonium or potassium.</text>
</comment>
<dbReference type="InterPro" id="IPR004619">
    <property type="entry name" value="Type_III_PanK"/>
</dbReference>
<dbReference type="Proteomes" id="UP001207408">
    <property type="component" value="Unassembled WGS sequence"/>
</dbReference>
<dbReference type="GO" id="GO:0015937">
    <property type="term" value="P:coenzyme A biosynthetic process"/>
    <property type="evidence" value="ECO:0007669"/>
    <property type="project" value="UniProtKB-UniRule"/>
</dbReference>
<keyword evidence="7 16" id="KW-0963">Cytoplasm</keyword>
<dbReference type="HAMAP" id="MF_01274">
    <property type="entry name" value="Pantothen_kinase_3"/>
    <property type="match status" value="1"/>
</dbReference>
<dbReference type="CDD" id="cd24015">
    <property type="entry name" value="ASKHA_NBD_PanK-III"/>
    <property type="match status" value="1"/>
</dbReference>
<keyword evidence="8 16" id="KW-0808">Transferase</keyword>
<comment type="subcellular location">
    <subcellularLocation>
        <location evidence="3 16">Cytoplasm</location>
    </subcellularLocation>
</comment>
<proteinExistence type="inferred from homology"/>
<comment type="function">
    <text evidence="16">Catalyzes the phosphorylation of pantothenate (Pan), the first step in CoA biosynthesis.</text>
</comment>
<evidence type="ECO:0000256" key="11">
    <source>
        <dbReference type="ARBA" id="ARBA00022840"/>
    </source>
</evidence>
<accession>A0AAE3SI37</accession>
<dbReference type="EMBL" id="JAPDPI010000002">
    <property type="protein sequence ID" value="MCW3804232.1"/>
    <property type="molecule type" value="Genomic_DNA"/>
</dbReference>
<dbReference type="NCBIfam" id="TIGR00671">
    <property type="entry name" value="baf"/>
    <property type="match status" value="1"/>
</dbReference>
<dbReference type="GO" id="GO:0005737">
    <property type="term" value="C:cytoplasm"/>
    <property type="evidence" value="ECO:0007669"/>
    <property type="project" value="UniProtKB-SubCell"/>
</dbReference>
<comment type="cofactor">
    <cofactor evidence="2">
        <name>K(+)</name>
        <dbReference type="ChEBI" id="CHEBI:29103"/>
    </cofactor>
</comment>
<keyword evidence="9 16" id="KW-0547">Nucleotide-binding</keyword>
<organism evidence="17 18">
    <name type="scientific">Plebeiibacterium marinum</name>
    <dbReference type="NCBI Taxonomy" id="2992111"/>
    <lineage>
        <taxon>Bacteria</taxon>
        <taxon>Pseudomonadati</taxon>
        <taxon>Bacteroidota</taxon>
        <taxon>Bacteroidia</taxon>
        <taxon>Marinilabiliales</taxon>
        <taxon>Marinilabiliaceae</taxon>
        <taxon>Plebeiibacterium</taxon>
    </lineage>
</organism>
<evidence type="ECO:0000256" key="3">
    <source>
        <dbReference type="ARBA" id="ARBA00004496"/>
    </source>
</evidence>
<evidence type="ECO:0000256" key="4">
    <source>
        <dbReference type="ARBA" id="ARBA00005225"/>
    </source>
</evidence>
<evidence type="ECO:0000256" key="16">
    <source>
        <dbReference type="HAMAP-Rule" id="MF_01274"/>
    </source>
</evidence>
<dbReference type="Gene3D" id="3.30.420.40">
    <property type="match status" value="2"/>
</dbReference>
<feature type="binding site" evidence="16">
    <location>
        <position position="120"/>
    </location>
    <ligand>
        <name>K(+)</name>
        <dbReference type="ChEBI" id="CHEBI:29103"/>
    </ligand>
</feature>
<dbReference type="Pfam" id="PF03309">
    <property type="entry name" value="Pan_kinase"/>
    <property type="match status" value="1"/>
</dbReference>
<keyword evidence="11 16" id="KW-0067">ATP-binding</keyword>
<dbReference type="PANTHER" id="PTHR34265:SF1">
    <property type="entry name" value="TYPE III PANTOTHENATE KINASE"/>
    <property type="match status" value="1"/>
</dbReference>
<evidence type="ECO:0000256" key="5">
    <source>
        <dbReference type="ARBA" id="ARBA00011738"/>
    </source>
</evidence>
<dbReference type="InterPro" id="IPR043129">
    <property type="entry name" value="ATPase_NBD"/>
</dbReference>